<dbReference type="HOGENOM" id="CLU_061621_0_1_1"/>
<dbReference type="AlphaFoldDB" id="A0A0C2X3D5"/>
<dbReference type="SUPFAM" id="SSF118310">
    <property type="entry name" value="AN1-like Zinc finger"/>
    <property type="match status" value="2"/>
</dbReference>
<keyword evidence="9" id="KW-1185">Reference proteome</keyword>
<proteinExistence type="predicted"/>
<organism evidence="8 9">
    <name type="scientific">Amanita muscaria (strain Koide BX008)</name>
    <dbReference type="NCBI Taxonomy" id="946122"/>
    <lineage>
        <taxon>Eukaryota</taxon>
        <taxon>Fungi</taxon>
        <taxon>Dikarya</taxon>
        <taxon>Basidiomycota</taxon>
        <taxon>Agaricomycotina</taxon>
        <taxon>Agaricomycetes</taxon>
        <taxon>Agaricomycetidae</taxon>
        <taxon>Agaricales</taxon>
        <taxon>Pluteineae</taxon>
        <taxon>Amanitaceae</taxon>
        <taxon>Amanita</taxon>
    </lineage>
</organism>
<accession>A0A0C2X3D5</accession>
<evidence type="ECO:0000256" key="3">
    <source>
        <dbReference type="ARBA" id="ARBA00022771"/>
    </source>
</evidence>
<protein>
    <recommendedName>
        <fullName evidence="7">AN1-type domain-containing protein</fullName>
    </recommendedName>
</protein>
<dbReference type="Pfam" id="PF01428">
    <property type="entry name" value="zf-AN1"/>
    <property type="match status" value="2"/>
</dbReference>
<dbReference type="Gene3D" id="4.10.1110.10">
    <property type="entry name" value="AN1-like Zinc finger"/>
    <property type="match status" value="2"/>
</dbReference>
<evidence type="ECO:0000259" key="7">
    <source>
        <dbReference type="PROSITE" id="PS51039"/>
    </source>
</evidence>
<reference evidence="8 9" key="1">
    <citation type="submission" date="2014-04" db="EMBL/GenBank/DDBJ databases">
        <title>Evolutionary Origins and Diversification of the Mycorrhizal Mutualists.</title>
        <authorList>
            <consortium name="DOE Joint Genome Institute"/>
            <consortium name="Mycorrhizal Genomics Consortium"/>
            <person name="Kohler A."/>
            <person name="Kuo A."/>
            <person name="Nagy L.G."/>
            <person name="Floudas D."/>
            <person name="Copeland A."/>
            <person name="Barry K.W."/>
            <person name="Cichocki N."/>
            <person name="Veneault-Fourrey C."/>
            <person name="LaButti K."/>
            <person name="Lindquist E.A."/>
            <person name="Lipzen A."/>
            <person name="Lundell T."/>
            <person name="Morin E."/>
            <person name="Murat C."/>
            <person name="Riley R."/>
            <person name="Ohm R."/>
            <person name="Sun H."/>
            <person name="Tunlid A."/>
            <person name="Henrissat B."/>
            <person name="Grigoriev I.V."/>
            <person name="Hibbett D.S."/>
            <person name="Martin F."/>
        </authorList>
    </citation>
    <scope>NUCLEOTIDE SEQUENCE [LARGE SCALE GENOMIC DNA]</scope>
    <source>
        <strain evidence="8 9">Koide BX008</strain>
    </source>
</reference>
<dbReference type="PANTHER" id="PTHR14677">
    <property type="entry name" value="ARSENITE INDUCUBLE RNA ASSOCIATED PROTEIN AIP-1-RELATED"/>
    <property type="match status" value="1"/>
</dbReference>
<dbReference type="GO" id="GO:0008270">
    <property type="term" value="F:zinc ion binding"/>
    <property type="evidence" value="ECO:0007669"/>
    <property type="project" value="UniProtKB-KW"/>
</dbReference>
<dbReference type="InParanoid" id="A0A0C2X3D5"/>
<keyword evidence="4" id="KW-0862">Zinc</keyword>
<evidence type="ECO:0000256" key="4">
    <source>
        <dbReference type="ARBA" id="ARBA00022833"/>
    </source>
</evidence>
<evidence type="ECO:0000256" key="5">
    <source>
        <dbReference type="PROSITE-ProRule" id="PRU00449"/>
    </source>
</evidence>
<name>A0A0C2X3D5_AMAMK</name>
<feature type="domain" description="AN1-type" evidence="7">
    <location>
        <begin position="109"/>
        <end position="157"/>
    </location>
</feature>
<dbReference type="GO" id="GO:0005737">
    <property type="term" value="C:cytoplasm"/>
    <property type="evidence" value="ECO:0007669"/>
    <property type="project" value="TreeGrafter"/>
</dbReference>
<feature type="region of interest" description="Disordered" evidence="6">
    <location>
        <begin position="175"/>
        <end position="206"/>
    </location>
</feature>
<dbReference type="InterPro" id="IPR000058">
    <property type="entry name" value="Znf_AN1"/>
</dbReference>
<dbReference type="OrthoDB" id="431929at2759"/>
<keyword evidence="2" id="KW-0677">Repeat</keyword>
<evidence type="ECO:0000256" key="6">
    <source>
        <dbReference type="SAM" id="MobiDB-lite"/>
    </source>
</evidence>
<keyword evidence="1" id="KW-0479">Metal-binding</keyword>
<sequence length="262" mass="28879">MESSRSSTPAIEPDAQMLGVGKQCSHEHCLLVDFLPIKCQHCRESFCGDHFKVEAHHCQHYDESKYNRVAPNCPMCNVPVAIKPGQDPNIRMEEHLDKECAVMTGKAPSKSMPTCGRGNCKKVLYTPIKCDKCRKDFCATHRFPKDHNCSAASVAAKPSTSSRLGSSHPLVARFSASSSKNTTPATAKKATTSNTASIPNISIPTPSLFDKTDRRARSERISQVKAMRERAKKGLLSEREKGILAEEEAELEREGKGDCIMM</sequence>
<dbReference type="PANTHER" id="PTHR14677:SF20">
    <property type="entry name" value="ZINC FINGER AN1-TYPE CONTAINING 2A-RELATED"/>
    <property type="match status" value="1"/>
</dbReference>
<gene>
    <name evidence="8" type="ORF">M378DRAFT_723425</name>
</gene>
<dbReference type="SMART" id="SM00154">
    <property type="entry name" value="ZnF_AN1"/>
    <property type="match status" value="2"/>
</dbReference>
<dbReference type="Pfam" id="PF25403">
    <property type="entry name" value="zf-C2H2_ZFAND2"/>
    <property type="match status" value="1"/>
</dbReference>
<dbReference type="Proteomes" id="UP000054549">
    <property type="component" value="Unassembled WGS sequence"/>
</dbReference>
<keyword evidence="3 5" id="KW-0863">Zinc-finger</keyword>
<evidence type="ECO:0000313" key="8">
    <source>
        <dbReference type="EMBL" id="KIL63228.1"/>
    </source>
</evidence>
<evidence type="ECO:0000256" key="2">
    <source>
        <dbReference type="ARBA" id="ARBA00022737"/>
    </source>
</evidence>
<dbReference type="PROSITE" id="PS51039">
    <property type="entry name" value="ZF_AN1"/>
    <property type="match status" value="1"/>
</dbReference>
<evidence type="ECO:0000313" key="9">
    <source>
        <dbReference type="Proteomes" id="UP000054549"/>
    </source>
</evidence>
<dbReference type="InterPro" id="IPR035896">
    <property type="entry name" value="AN1-like_Znf"/>
</dbReference>
<dbReference type="EMBL" id="KN818261">
    <property type="protein sequence ID" value="KIL63228.1"/>
    <property type="molecule type" value="Genomic_DNA"/>
</dbReference>
<dbReference type="InterPro" id="IPR057357">
    <property type="entry name" value="Znf-C2H2_ZFAND2A/B"/>
</dbReference>
<feature type="compositionally biased region" description="Low complexity" evidence="6">
    <location>
        <begin position="175"/>
        <end position="197"/>
    </location>
</feature>
<dbReference type="STRING" id="946122.A0A0C2X3D5"/>
<evidence type="ECO:0000256" key="1">
    <source>
        <dbReference type="ARBA" id="ARBA00022723"/>
    </source>
</evidence>